<accession>A0A385SCX8</accession>
<protein>
    <recommendedName>
        <fullName evidence="4">DUF1573 domain-containing protein</fullName>
    </recommendedName>
</protein>
<evidence type="ECO:0000313" key="2">
    <source>
        <dbReference type="EMBL" id="AYB29503.1"/>
    </source>
</evidence>
<reference evidence="3" key="1">
    <citation type="submission" date="2018-09" db="EMBL/GenBank/DDBJ databases">
        <title>Chryseolinea sp. KIS68-18 isolated from soil.</title>
        <authorList>
            <person name="Weon H.-Y."/>
            <person name="Kwon S.-W."/>
            <person name="Lee S.A."/>
        </authorList>
    </citation>
    <scope>NUCLEOTIDE SEQUENCE [LARGE SCALE GENOMIC DNA]</scope>
    <source>
        <strain evidence="3">KIS68-18</strain>
    </source>
</reference>
<dbReference type="KEGG" id="chk:D4L85_02400"/>
<evidence type="ECO:0000313" key="3">
    <source>
        <dbReference type="Proteomes" id="UP000266183"/>
    </source>
</evidence>
<gene>
    <name evidence="2" type="ORF">D4L85_02400</name>
</gene>
<organism evidence="2 3">
    <name type="scientific">Chryseolinea soli</name>
    <dbReference type="NCBI Taxonomy" id="2321403"/>
    <lineage>
        <taxon>Bacteria</taxon>
        <taxon>Pseudomonadati</taxon>
        <taxon>Bacteroidota</taxon>
        <taxon>Cytophagia</taxon>
        <taxon>Cytophagales</taxon>
        <taxon>Fulvivirgaceae</taxon>
        <taxon>Chryseolinea</taxon>
    </lineage>
</organism>
<name>A0A385SCX8_9BACT</name>
<keyword evidence="3" id="KW-1185">Reference proteome</keyword>
<dbReference type="RefSeq" id="WP_119752819.1">
    <property type="nucleotide sequence ID" value="NZ_CP032382.1"/>
</dbReference>
<proteinExistence type="predicted"/>
<dbReference type="OrthoDB" id="980442at2"/>
<feature type="chain" id="PRO_5017410550" description="DUF1573 domain-containing protein" evidence="1">
    <location>
        <begin position="21"/>
        <end position="139"/>
    </location>
</feature>
<dbReference type="EMBL" id="CP032382">
    <property type="protein sequence ID" value="AYB29503.1"/>
    <property type="molecule type" value="Genomic_DNA"/>
</dbReference>
<dbReference type="Proteomes" id="UP000266183">
    <property type="component" value="Chromosome"/>
</dbReference>
<evidence type="ECO:0008006" key="4">
    <source>
        <dbReference type="Google" id="ProtNLM"/>
    </source>
</evidence>
<evidence type="ECO:0000256" key="1">
    <source>
        <dbReference type="SAM" id="SignalP"/>
    </source>
</evidence>
<sequence length="139" mass="14728">MKKTFLLLFVWAVCVVSASAQEKPAPRSEFAVELSASSLEIKTGESRDVTVHLNRSKSYSKSKGVLGVSSGLPEGITVSFEPATDVTTESIAKIAVSKTAKPGSYTLILNGTMEHKTKGATLMLTVREGEPSTAVSSIH</sequence>
<feature type="signal peptide" evidence="1">
    <location>
        <begin position="1"/>
        <end position="20"/>
    </location>
</feature>
<keyword evidence="1" id="KW-0732">Signal</keyword>
<dbReference type="AlphaFoldDB" id="A0A385SCX8"/>